<dbReference type="AlphaFoldDB" id="D2EG77"/>
<keyword evidence="1" id="KW-0812">Transmembrane</keyword>
<protein>
    <submittedName>
        <fullName evidence="2">Uncharacterized protein</fullName>
    </submittedName>
</protein>
<reference evidence="2 3" key="1">
    <citation type="journal article" date="2010" name="Proc. Natl. Acad. Sci. U.S.A.">
        <title>Enigmatic, ultrasmall, uncultivated Archaea.</title>
        <authorList>
            <person name="Baker B.J."/>
            <person name="Comolli L.R."/>
            <person name="Dick G.J."/>
            <person name="Hauser L.J."/>
            <person name="Hyatt D."/>
            <person name="Dill B.D."/>
            <person name="Land M.L."/>
            <person name="Verberkmoes N.C."/>
            <person name="Hettich R.L."/>
            <person name="Banfield J.F."/>
        </authorList>
    </citation>
    <scope>NUCLEOTIDE SEQUENCE [LARGE SCALE GENOMIC DNA]</scope>
</reference>
<dbReference type="EMBL" id="GG730066">
    <property type="protein sequence ID" value="EEZ92636.1"/>
    <property type="molecule type" value="Genomic_DNA"/>
</dbReference>
<organism evidence="2 3">
    <name type="scientific">Candidatus Parvarchaeum acidiphilum ARMAN-4</name>
    <dbReference type="NCBI Taxonomy" id="662760"/>
    <lineage>
        <taxon>Archaea</taxon>
        <taxon>Candidatus Parvarchaeota</taxon>
        <taxon>Candidatus Parvarchaeum</taxon>
    </lineage>
</organism>
<sequence>MAKNLEKLLDNNKAKKPSILTRLKSLYKEKIDALRPYIASLGALSIGVANWSKDFAYNAKVTVPFLYTYFSLGGHLWYNLALAQEAFSIGGITATSNNKLKTAKYAIAYESGSVVNATLYYTTLNKYPWGGYYGDIWNGIFFFYQIPMFFMLLKSYLKNSTENSSFMKWGLKGDKV</sequence>
<evidence type="ECO:0000256" key="1">
    <source>
        <dbReference type="SAM" id="Phobius"/>
    </source>
</evidence>
<keyword evidence="1" id="KW-0472">Membrane</keyword>
<proteinExistence type="predicted"/>
<evidence type="ECO:0000313" key="3">
    <source>
        <dbReference type="Proteomes" id="UP000009375"/>
    </source>
</evidence>
<dbReference type="Proteomes" id="UP000009375">
    <property type="component" value="Unassembled WGS sequence"/>
</dbReference>
<gene>
    <name evidence="2" type="ORF">BJBARM4_0770</name>
</gene>
<accession>D2EG77</accession>
<name>D2EG77_PARA4</name>
<feature type="transmembrane region" description="Helical" evidence="1">
    <location>
        <begin position="136"/>
        <end position="157"/>
    </location>
</feature>
<evidence type="ECO:0000313" key="2">
    <source>
        <dbReference type="EMBL" id="EEZ92636.1"/>
    </source>
</evidence>
<keyword evidence="1" id="KW-1133">Transmembrane helix</keyword>